<dbReference type="OrthoDB" id="43754at2157"/>
<dbReference type="PANTHER" id="PTHR43420">
    <property type="entry name" value="ACETYLTRANSFERASE"/>
    <property type="match status" value="1"/>
</dbReference>
<name>A0A2A2H6G7_METBR</name>
<sequence length="203" mass="23260">MKFLKLDINKHDLNKVSELIYETELTVFKQLLGKNESEAVQNIKKLVKSGNNSFGHEHIHVVVDDDENMLGILVSFCGRETSLWNDFKEYSKVLRFYNFLKYAVKGTLISELLTASVGKNDYYLSNIAVDPQFRGQGIGTYILESAFKAAEKKGCKRVLLDVTLNNEGARRLYERFGFKVYSKKDPKLIFKGKGTLNMEHFVD</sequence>
<evidence type="ECO:0000313" key="4">
    <source>
        <dbReference type="EMBL" id="PAV04977.1"/>
    </source>
</evidence>
<dbReference type="Pfam" id="PF00583">
    <property type="entry name" value="Acetyltransf_1"/>
    <property type="match status" value="1"/>
</dbReference>
<comment type="caution">
    <text evidence="4">The sequence shown here is derived from an EMBL/GenBank/DDBJ whole genome shotgun (WGS) entry which is preliminary data.</text>
</comment>
<feature type="domain" description="N-acetyltransferase" evidence="3">
    <location>
        <begin position="57"/>
        <end position="203"/>
    </location>
</feature>
<dbReference type="AlphaFoldDB" id="A0A2A2H6G7"/>
<dbReference type="RefSeq" id="WP_069584288.1">
    <property type="nucleotide sequence ID" value="NZ_LMVM01000012.1"/>
</dbReference>
<dbReference type="InterPro" id="IPR050680">
    <property type="entry name" value="YpeA/RimI_acetyltransf"/>
</dbReference>
<evidence type="ECO:0000256" key="1">
    <source>
        <dbReference type="ARBA" id="ARBA00022679"/>
    </source>
</evidence>
<keyword evidence="2" id="KW-0012">Acyltransferase</keyword>
<dbReference type="Proteomes" id="UP000217784">
    <property type="component" value="Unassembled WGS sequence"/>
</dbReference>
<gene>
    <name evidence="4" type="ORF">ASJ80_11785</name>
</gene>
<dbReference type="InterPro" id="IPR000182">
    <property type="entry name" value="GNAT_dom"/>
</dbReference>
<evidence type="ECO:0000313" key="5">
    <source>
        <dbReference type="Proteomes" id="UP000217784"/>
    </source>
</evidence>
<proteinExistence type="predicted"/>
<dbReference type="CDD" id="cd04301">
    <property type="entry name" value="NAT_SF"/>
    <property type="match status" value="1"/>
</dbReference>
<protein>
    <recommendedName>
        <fullName evidence="3">N-acetyltransferase domain-containing protein</fullName>
    </recommendedName>
</protein>
<dbReference type="SUPFAM" id="SSF55729">
    <property type="entry name" value="Acyl-CoA N-acyltransferases (Nat)"/>
    <property type="match status" value="1"/>
</dbReference>
<reference evidence="4 5" key="1">
    <citation type="journal article" date="2017" name="BMC Genomics">
        <title>Genomic analysis of methanogenic archaea reveals a shift towards energy conservation.</title>
        <authorList>
            <person name="Gilmore S.P."/>
            <person name="Henske J.K."/>
            <person name="Sexton J.A."/>
            <person name="Solomon K.V."/>
            <person name="Seppala S."/>
            <person name="Yoo J.I."/>
            <person name="Huyett L.M."/>
            <person name="Pressman A."/>
            <person name="Cogan J.Z."/>
            <person name="Kivenson V."/>
            <person name="Peng X."/>
            <person name="Tan Y."/>
            <person name="Valentine D.L."/>
            <person name="O'Malley M.A."/>
        </authorList>
    </citation>
    <scope>NUCLEOTIDE SEQUENCE [LARGE SCALE GENOMIC DNA]</scope>
    <source>
        <strain evidence="4 5">M.o.H.</strain>
    </source>
</reference>
<dbReference type="GO" id="GO:0016747">
    <property type="term" value="F:acyltransferase activity, transferring groups other than amino-acyl groups"/>
    <property type="evidence" value="ECO:0007669"/>
    <property type="project" value="InterPro"/>
</dbReference>
<organism evidence="4 5">
    <name type="scientific">Methanobacterium bryantii</name>
    <dbReference type="NCBI Taxonomy" id="2161"/>
    <lineage>
        <taxon>Archaea</taxon>
        <taxon>Methanobacteriati</taxon>
        <taxon>Methanobacteriota</taxon>
        <taxon>Methanomada group</taxon>
        <taxon>Methanobacteria</taxon>
        <taxon>Methanobacteriales</taxon>
        <taxon>Methanobacteriaceae</taxon>
        <taxon>Methanobacterium</taxon>
    </lineage>
</organism>
<accession>A0A2A2H6G7</accession>
<dbReference type="PROSITE" id="PS51186">
    <property type="entry name" value="GNAT"/>
    <property type="match status" value="1"/>
</dbReference>
<dbReference type="Gene3D" id="3.40.630.30">
    <property type="match status" value="1"/>
</dbReference>
<evidence type="ECO:0000256" key="2">
    <source>
        <dbReference type="ARBA" id="ARBA00023315"/>
    </source>
</evidence>
<keyword evidence="1" id="KW-0808">Transferase</keyword>
<dbReference type="EMBL" id="LMVM01000012">
    <property type="protein sequence ID" value="PAV04977.1"/>
    <property type="molecule type" value="Genomic_DNA"/>
</dbReference>
<keyword evidence="5" id="KW-1185">Reference proteome</keyword>
<evidence type="ECO:0000259" key="3">
    <source>
        <dbReference type="PROSITE" id="PS51186"/>
    </source>
</evidence>
<dbReference type="InterPro" id="IPR016181">
    <property type="entry name" value="Acyl_CoA_acyltransferase"/>
</dbReference>